<feature type="non-terminal residue" evidence="2">
    <location>
        <position position="87"/>
    </location>
</feature>
<comment type="caution">
    <text evidence="2">The sequence shown here is derived from an EMBL/GenBank/DDBJ whole genome shotgun (WGS) entry which is preliminary data.</text>
</comment>
<reference evidence="2 3" key="1">
    <citation type="submission" date="2024-02" db="EMBL/GenBank/DDBJ databases">
        <authorList>
            <person name="Chen Y."/>
            <person name="Shah S."/>
            <person name="Dougan E. K."/>
            <person name="Thang M."/>
            <person name="Chan C."/>
        </authorList>
    </citation>
    <scope>NUCLEOTIDE SEQUENCE [LARGE SCALE GENOMIC DNA]</scope>
</reference>
<organism evidence="2 3">
    <name type="scientific">Durusdinium trenchii</name>
    <dbReference type="NCBI Taxonomy" id="1381693"/>
    <lineage>
        <taxon>Eukaryota</taxon>
        <taxon>Sar</taxon>
        <taxon>Alveolata</taxon>
        <taxon>Dinophyceae</taxon>
        <taxon>Suessiales</taxon>
        <taxon>Symbiodiniaceae</taxon>
        <taxon>Durusdinium</taxon>
    </lineage>
</organism>
<dbReference type="EMBL" id="CAXAMM010004202">
    <property type="protein sequence ID" value="CAK9002803.1"/>
    <property type="molecule type" value="Genomic_DNA"/>
</dbReference>
<evidence type="ECO:0000313" key="3">
    <source>
        <dbReference type="Proteomes" id="UP001642464"/>
    </source>
</evidence>
<name>A0ABP0IKE9_9DINO</name>
<keyword evidence="1" id="KW-0472">Membrane</keyword>
<evidence type="ECO:0000256" key="1">
    <source>
        <dbReference type="SAM" id="Phobius"/>
    </source>
</evidence>
<keyword evidence="3" id="KW-1185">Reference proteome</keyword>
<evidence type="ECO:0000313" key="2">
    <source>
        <dbReference type="EMBL" id="CAK9002803.1"/>
    </source>
</evidence>
<accession>A0ABP0IKE9</accession>
<keyword evidence="1" id="KW-1133">Transmembrane helix</keyword>
<gene>
    <name evidence="2" type="ORF">SCF082_LOCUS7485</name>
</gene>
<dbReference type="Proteomes" id="UP001642464">
    <property type="component" value="Unassembled WGS sequence"/>
</dbReference>
<keyword evidence="1" id="KW-0812">Transmembrane</keyword>
<feature type="transmembrane region" description="Helical" evidence="1">
    <location>
        <begin position="17"/>
        <end position="37"/>
    </location>
</feature>
<protein>
    <submittedName>
        <fullName evidence="2">PDZ domain-containing protein</fullName>
    </submittedName>
</protein>
<proteinExistence type="predicted"/>
<sequence>MAALRTPSGGRPLARRFWAFALAVACVGQAVFVGLFGRPKRAGEARLRWTPIFAGKAPEIRPEPDFGADFAKALKEGLGLNEAYEQQ</sequence>